<protein>
    <recommendedName>
        <fullName evidence="3">Dihydrofolate reductase</fullName>
        <ecNumber evidence="2">1.5.1.3</ecNumber>
    </recommendedName>
</protein>
<dbReference type="PROSITE" id="PS51330">
    <property type="entry name" value="DHFR_2"/>
    <property type="match status" value="1"/>
</dbReference>
<sequence length="229" mass="24473">MPATPFHLVVAATPQGGIGRGGDLPWRLPKDMAHFVRVTSWFGRVPGMLAYGPQVAAMLSQAAGDPQPPLNAVLMGRKTWDSIPRKFRPLQGRANVVLTRGDAAARSAIASEATPSTPVHVWSGFDEALEAIAALPGPVGAIHIAGGAHIYAQALAHPLCRTVFLTRVERTDGAAIECDTFLPPIPASVFALADDNRVRELLGPDVDLTTQTHGDLQFKFMVYERRVGA</sequence>
<dbReference type="PANTHER" id="PTHR48069">
    <property type="entry name" value="DIHYDROFOLATE REDUCTASE"/>
    <property type="match status" value="1"/>
</dbReference>
<keyword evidence="6 9" id="KW-0560">Oxidoreductase</keyword>
<evidence type="ECO:0000313" key="9">
    <source>
        <dbReference type="EMBL" id="KAL2912768.1"/>
    </source>
</evidence>
<feature type="domain" description="DHFR" evidence="8">
    <location>
        <begin position="5"/>
        <end position="225"/>
    </location>
</feature>
<comment type="caution">
    <text evidence="9">The sequence shown here is derived from an EMBL/GenBank/DDBJ whole genome shotgun (WGS) entry which is preliminary data.</text>
</comment>
<dbReference type="Gene3D" id="3.40.430.10">
    <property type="entry name" value="Dihydrofolate Reductase, subunit A"/>
    <property type="match status" value="1"/>
</dbReference>
<evidence type="ECO:0000259" key="8">
    <source>
        <dbReference type="PROSITE" id="PS51330"/>
    </source>
</evidence>
<evidence type="ECO:0000256" key="4">
    <source>
        <dbReference type="ARBA" id="ARBA00022563"/>
    </source>
</evidence>
<evidence type="ECO:0000256" key="2">
    <source>
        <dbReference type="ARBA" id="ARBA00012856"/>
    </source>
</evidence>
<evidence type="ECO:0000256" key="7">
    <source>
        <dbReference type="RuleBase" id="RU004474"/>
    </source>
</evidence>
<evidence type="ECO:0000256" key="3">
    <source>
        <dbReference type="ARBA" id="ARBA00018886"/>
    </source>
</evidence>
<evidence type="ECO:0000256" key="6">
    <source>
        <dbReference type="ARBA" id="ARBA00023002"/>
    </source>
</evidence>
<accession>A0ABR4MZW6</accession>
<dbReference type="GO" id="GO:0004146">
    <property type="term" value="F:dihydrofolate reductase activity"/>
    <property type="evidence" value="ECO:0007669"/>
    <property type="project" value="UniProtKB-EC"/>
</dbReference>
<dbReference type="EMBL" id="JADGIZ020000058">
    <property type="protein sequence ID" value="KAL2912768.1"/>
    <property type="molecule type" value="Genomic_DNA"/>
</dbReference>
<name>A0ABR4MZW6_9FUNG</name>
<dbReference type="InterPro" id="IPR012259">
    <property type="entry name" value="DHFR"/>
</dbReference>
<dbReference type="EC" id="1.5.1.3" evidence="2"/>
<dbReference type="CDD" id="cd00209">
    <property type="entry name" value="DHFR"/>
    <property type="match status" value="1"/>
</dbReference>
<comment type="pathway">
    <text evidence="1">Cofactor biosynthesis; tetrahydrofolate biosynthesis; 5,6,7,8-tetrahydrofolate from 7,8-dihydrofolate: step 1/1.</text>
</comment>
<dbReference type="InterPro" id="IPR024072">
    <property type="entry name" value="DHFR-like_dom_sf"/>
</dbReference>
<gene>
    <name evidence="9" type="primary">DFR1</name>
    <name evidence="9" type="ORF">HK105_207760</name>
</gene>
<dbReference type="PROSITE" id="PS00075">
    <property type="entry name" value="DHFR_1"/>
    <property type="match status" value="1"/>
</dbReference>
<keyword evidence="4" id="KW-0554">One-carbon metabolism</keyword>
<dbReference type="InterPro" id="IPR001796">
    <property type="entry name" value="DHFR_dom"/>
</dbReference>
<reference evidence="9 10" key="1">
    <citation type="submission" date="2023-09" db="EMBL/GenBank/DDBJ databases">
        <title>Pangenome analysis of Batrachochytrium dendrobatidis and related Chytrids.</title>
        <authorList>
            <person name="Yacoub M.N."/>
            <person name="Stajich J.E."/>
            <person name="James T.Y."/>
        </authorList>
    </citation>
    <scope>NUCLEOTIDE SEQUENCE [LARGE SCALE GENOMIC DNA]</scope>
    <source>
        <strain evidence="9 10">JEL0888</strain>
    </source>
</reference>
<dbReference type="Pfam" id="PF00186">
    <property type="entry name" value="DHFR_1"/>
    <property type="match status" value="2"/>
</dbReference>
<keyword evidence="5" id="KW-0521">NADP</keyword>
<dbReference type="PANTHER" id="PTHR48069:SF3">
    <property type="entry name" value="DIHYDROFOLATE REDUCTASE"/>
    <property type="match status" value="1"/>
</dbReference>
<dbReference type="SUPFAM" id="SSF53597">
    <property type="entry name" value="Dihydrofolate reductase-like"/>
    <property type="match status" value="1"/>
</dbReference>
<evidence type="ECO:0000256" key="5">
    <source>
        <dbReference type="ARBA" id="ARBA00022857"/>
    </source>
</evidence>
<dbReference type="Proteomes" id="UP001527925">
    <property type="component" value="Unassembled WGS sequence"/>
</dbReference>
<keyword evidence="10" id="KW-1185">Reference proteome</keyword>
<evidence type="ECO:0000256" key="1">
    <source>
        <dbReference type="ARBA" id="ARBA00004903"/>
    </source>
</evidence>
<proteinExistence type="inferred from homology"/>
<organism evidence="9 10">
    <name type="scientific">Polyrhizophydium stewartii</name>
    <dbReference type="NCBI Taxonomy" id="2732419"/>
    <lineage>
        <taxon>Eukaryota</taxon>
        <taxon>Fungi</taxon>
        <taxon>Fungi incertae sedis</taxon>
        <taxon>Chytridiomycota</taxon>
        <taxon>Chytridiomycota incertae sedis</taxon>
        <taxon>Chytridiomycetes</taxon>
        <taxon>Rhizophydiales</taxon>
        <taxon>Rhizophydiales incertae sedis</taxon>
        <taxon>Polyrhizophydium</taxon>
    </lineage>
</organism>
<evidence type="ECO:0000313" key="10">
    <source>
        <dbReference type="Proteomes" id="UP001527925"/>
    </source>
</evidence>
<comment type="similarity">
    <text evidence="7">Belongs to the dihydrofolate reductase family.</text>
</comment>
<dbReference type="InterPro" id="IPR017925">
    <property type="entry name" value="DHFR_CS"/>
</dbReference>
<dbReference type="PRINTS" id="PR00070">
    <property type="entry name" value="DHFR"/>
</dbReference>